<dbReference type="SUPFAM" id="SSF48179">
    <property type="entry name" value="6-phosphogluconate dehydrogenase C-terminal domain-like"/>
    <property type="match status" value="1"/>
</dbReference>
<dbReference type="SMART" id="SM00984">
    <property type="entry name" value="UDPG_MGDP_dh_C"/>
    <property type="match status" value="1"/>
</dbReference>
<evidence type="ECO:0000313" key="8">
    <source>
        <dbReference type="Proteomes" id="UP001595528"/>
    </source>
</evidence>
<evidence type="ECO:0000256" key="2">
    <source>
        <dbReference type="ARBA" id="ARBA00015132"/>
    </source>
</evidence>
<evidence type="ECO:0000313" key="7">
    <source>
        <dbReference type="EMBL" id="MFC3227169.1"/>
    </source>
</evidence>
<dbReference type="PIRSF" id="PIRSF500136">
    <property type="entry name" value="UDP_ManNAc_DH"/>
    <property type="match status" value="1"/>
</dbReference>
<dbReference type="Pfam" id="PF03720">
    <property type="entry name" value="UDPG_MGDP_dh_C"/>
    <property type="match status" value="1"/>
</dbReference>
<feature type="domain" description="UDP-glucose/GDP-mannose dehydrogenase C-terminal" evidence="6">
    <location>
        <begin position="313"/>
        <end position="411"/>
    </location>
</feature>
<sequence>MTATKPVVGYAGMTHLGLNSAVASAERGFDMVCFDPDESRIAPLQKGELPVVEPDLPELLAKNRDRITFTSDPADLAACDLVYVAPDVPTDDAGASDTGPLEALIATVDAAMRADAVMVILSQVSPGFTRPLPRPGAVKYYQVETLIFGRAIERAMYPERFIVGCDDPDVPLPPALATYLAAFDNCPILPMRYESAELAKISINVCLVASVSVANTLGELCEKIGADWSEIVPALKLDRRIGPYSYLAPGLGIAGGNLERDLATVCRFSDRYGTDSGFIRAMIANSQYRRHWPLRRLHEVLLSRGADIDPVVAVWGLAYKQDTHSTKNSPSLAFLSALGPFRVQAFDPVVKADPAFHPRIEGAESALAALEGAEVLAIMTPWSAFREIAPAEIAARMSGRLVLDPYAVLDRKAAQAAGLDLQTLGVDLGAAAPARAAAE</sequence>
<evidence type="ECO:0000256" key="5">
    <source>
        <dbReference type="PIRNR" id="PIRNR000124"/>
    </source>
</evidence>
<dbReference type="RefSeq" id="WP_379899330.1">
    <property type="nucleotide sequence ID" value="NZ_JBHRTR010000020.1"/>
</dbReference>
<evidence type="ECO:0000256" key="4">
    <source>
        <dbReference type="ARBA" id="ARBA00023027"/>
    </source>
</evidence>
<dbReference type="NCBIfam" id="TIGR03026">
    <property type="entry name" value="NDP-sugDHase"/>
    <property type="match status" value="1"/>
</dbReference>
<dbReference type="SUPFAM" id="SSF52413">
    <property type="entry name" value="UDP-glucose/GDP-mannose dehydrogenase C-terminal domain"/>
    <property type="match status" value="1"/>
</dbReference>
<protein>
    <recommendedName>
        <fullName evidence="2">UDP-glucose 6-dehydrogenase</fullName>
    </recommendedName>
</protein>
<gene>
    <name evidence="7" type="ORF">ACFOGJ_08015</name>
</gene>
<dbReference type="PIRSF" id="PIRSF000124">
    <property type="entry name" value="UDPglc_GDPman_dh"/>
    <property type="match status" value="1"/>
</dbReference>
<dbReference type="InterPro" id="IPR001732">
    <property type="entry name" value="UDP-Glc/GDP-Man_DH_N"/>
</dbReference>
<keyword evidence="3" id="KW-0560">Oxidoreductase</keyword>
<dbReference type="PANTHER" id="PTHR43750">
    <property type="entry name" value="UDP-GLUCOSE 6-DEHYDROGENASE TUAD"/>
    <property type="match status" value="1"/>
</dbReference>
<dbReference type="EMBL" id="JBHRTR010000020">
    <property type="protein sequence ID" value="MFC3227169.1"/>
    <property type="molecule type" value="Genomic_DNA"/>
</dbReference>
<dbReference type="Pfam" id="PF00984">
    <property type="entry name" value="UDPG_MGDP_dh"/>
    <property type="match status" value="1"/>
</dbReference>
<dbReference type="Proteomes" id="UP001595528">
    <property type="component" value="Unassembled WGS sequence"/>
</dbReference>
<dbReference type="InterPro" id="IPR036220">
    <property type="entry name" value="UDP-Glc/GDP-Man_DH_C_sf"/>
</dbReference>
<keyword evidence="4" id="KW-0520">NAD</keyword>
<comment type="caution">
    <text evidence="7">The sequence shown here is derived from an EMBL/GenBank/DDBJ whole genome shotgun (WGS) entry which is preliminary data.</text>
</comment>
<name>A0ABV7KY69_9PROT</name>
<dbReference type="PANTHER" id="PTHR43750:SF3">
    <property type="entry name" value="UDP-GLUCOSE 6-DEHYDROGENASE TUAD"/>
    <property type="match status" value="1"/>
</dbReference>
<organism evidence="7 8">
    <name type="scientific">Marinibaculum pumilum</name>
    <dbReference type="NCBI Taxonomy" id="1766165"/>
    <lineage>
        <taxon>Bacteria</taxon>
        <taxon>Pseudomonadati</taxon>
        <taxon>Pseudomonadota</taxon>
        <taxon>Alphaproteobacteria</taxon>
        <taxon>Rhodospirillales</taxon>
        <taxon>Rhodospirillaceae</taxon>
        <taxon>Marinibaculum</taxon>
    </lineage>
</organism>
<evidence type="ECO:0000259" key="6">
    <source>
        <dbReference type="SMART" id="SM00984"/>
    </source>
</evidence>
<accession>A0ABV7KY69</accession>
<dbReference type="Pfam" id="PF03721">
    <property type="entry name" value="UDPG_MGDP_dh_N"/>
    <property type="match status" value="1"/>
</dbReference>
<comment type="similarity">
    <text evidence="1 5">Belongs to the UDP-glucose/GDP-mannose dehydrogenase family.</text>
</comment>
<dbReference type="InterPro" id="IPR036291">
    <property type="entry name" value="NAD(P)-bd_dom_sf"/>
</dbReference>
<keyword evidence="8" id="KW-1185">Reference proteome</keyword>
<evidence type="ECO:0000256" key="3">
    <source>
        <dbReference type="ARBA" id="ARBA00023002"/>
    </source>
</evidence>
<reference evidence="8" key="1">
    <citation type="journal article" date="2019" name="Int. J. Syst. Evol. Microbiol.">
        <title>The Global Catalogue of Microorganisms (GCM) 10K type strain sequencing project: providing services to taxonomists for standard genome sequencing and annotation.</title>
        <authorList>
            <consortium name="The Broad Institute Genomics Platform"/>
            <consortium name="The Broad Institute Genome Sequencing Center for Infectious Disease"/>
            <person name="Wu L."/>
            <person name="Ma J."/>
        </authorList>
    </citation>
    <scope>NUCLEOTIDE SEQUENCE [LARGE SCALE GENOMIC DNA]</scope>
    <source>
        <strain evidence="8">KCTC 42964</strain>
    </source>
</reference>
<dbReference type="InterPro" id="IPR028359">
    <property type="entry name" value="UDP_ManNAc/GlcNAc_DH"/>
</dbReference>
<dbReference type="SUPFAM" id="SSF51735">
    <property type="entry name" value="NAD(P)-binding Rossmann-fold domains"/>
    <property type="match status" value="1"/>
</dbReference>
<dbReference type="InterPro" id="IPR008927">
    <property type="entry name" value="6-PGluconate_DH-like_C_sf"/>
</dbReference>
<dbReference type="InterPro" id="IPR017476">
    <property type="entry name" value="UDP-Glc/GDP-Man"/>
</dbReference>
<dbReference type="Gene3D" id="3.40.50.720">
    <property type="entry name" value="NAD(P)-binding Rossmann-like Domain"/>
    <property type="match status" value="2"/>
</dbReference>
<dbReference type="InterPro" id="IPR014026">
    <property type="entry name" value="UDP-Glc/GDP-Man_DH_dimer"/>
</dbReference>
<evidence type="ECO:0000256" key="1">
    <source>
        <dbReference type="ARBA" id="ARBA00006601"/>
    </source>
</evidence>
<dbReference type="InterPro" id="IPR014027">
    <property type="entry name" value="UDP-Glc/GDP-Man_DH_C"/>
</dbReference>
<proteinExistence type="inferred from homology"/>